<dbReference type="GO" id="GO:0008324">
    <property type="term" value="F:monoatomic cation transmembrane transporter activity"/>
    <property type="evidence" value="ECO:0007669"/>
    <property type="project" value="InterPro"/>
</dbReference>
<dbReference type="InterPro" id="IPR003445">
    <property type="entry name" value="Cat_transpt"/>
</dbReference>
<feature type="transmembrane region" description="Helical" evidence="8">
    <location>
        <begin position="295"/>
        <end position="315"/>
    </location>
</feature>
<keyword evidence="6" id="KW-0406">Ion transport</keyword>
<dbReference type="AlphaFoldDB" id="A0A1Y6BF41"/>
<reference evidence="10" key="1">
    <citation type="submission" date="2017-04" db="EMBL/GenBank/DDBJ databases">
        <authorList>
            <person name="Varghese N."/>
            <person name="Submissions S."/>
        </authorList>
    </citation>
    <scope>NUCLEOTIDE SEQUENCE [LARGE SCALE GENOMIC DNA]</scope>
    <source>
        <strain evidence="10">RKEM611</strain>
    </source>
</reference>
<protein>
    <submittedName>
        <fullName evidence="9">Potassium uptake protein, TrkH family</fullName>
    </submittedName>
</protein>
<gene>
    <name evidence="9" type="ORF">SAMN06296036_103128</name>
</gene>
<name>A0A1Y6BF41_9BACT</name>
<evidence type="ECO:0000256" key="4">
    <source>
        <dbReference type="ARBA" id="ARBA00022692"/>
    </source>
</evidence>
<feature type="transmembrane region" description="Helical" evidence="8">
    <location>
        <begin position="365"/>
        <end position="388"/>
    </location>
</feature>
<evidence type="ECO:0000256" key="2">
    <source>
        <dbReference type="ARBA" id="ARBA00022448"/>
    </source>
</evidence>
<dbReference type="Proteomes" id="UP000192907">
    <property type="component" value="Unassembled WGS sequence"/>
</dbReference>
<feature type="transmembrane region" description="Helical" evidence="8">
    <location>
        <begin position="114"/>
        <end position="135"/>
    </location>
</feature>
<dbReference type="GO" id="GO:0030001">
    <property type="term" value="P:metal ion transport"/>
    <property type="evidence" value="ECO:0007669"/>
    <property type="project" value="UniProtKB-ARBA"/>
</dbReference>
<feature type="transmembrane region" description="Helical" evidence="8">
    <location>
        <begin position="181"/>
        <end position="198"/>
    </location>
</feature>
<dbReference type="PANTHER" id="PTHR32024">
    <property type="entry name" value="TRK SYSTEM POTASSIUM UPTAKE PROTEIN TRKG-RELATED"/>
    <property type="match status" value="1"/>
</dbReference>
<dbReference type="PANTHER" id="PTHR32024:SF1">
    <property type="entry name" value="KTR SYSTEM POTASSIUM UPTAKE PROTEIN B"/>
    <property type="match status" value="1"/>
</dbReference>
<evidence type="ECO:0000256" key="7">
    <source>
        <dbReference type="ARBA" id="ARBA00023136"/>
    </source>
</evidence>
<feature type="transmembrane region" description="Helical" evidence="8">
    <location>
        <begin position="44"/>
        <end position="62"/>
    </location>
</feature>
<feature type="transmembrane region" description="Helical" evidence="8">
    <location>
        <begin position="210"/>
        <end position="234"/>
    </location>
</feature>
<organism evidence="9 10">
    <name type="scientific">Pseudobacteriovorax antillogorgiicola</name>
    <dbReference type="NCBI Taxonomy" id="1513793"/>
    <lineage>
        <taxon>Bacteria</taxon>
        <taxon>Pseudomonadati</taxon>
        <taxon>Bdellovibrionota</taxon>
        <taxon>Oligoflexia</taxon>
        <taxon>Oligoflexales</taxon>
        <taxon>Pseudobacteriovoracaceae</taxon>
        <taxon>Pseudobacteriovorax</taxon>
    </lineage>
</organism>
<keyword evidence="4 8" id="KW-0812">Transmembrane</keyword>
<keyword evidence="2" id="KW-0813">Transport</keyword>
<feature type="transmembrane region" description="Helical" evidence="8">
    <location>
        <begin position="82"/>
        <end position="102"/>
    </location>
</feature>
<evidence type="ECO:0000256" key="6">
    <source>
        <dbReference type="ARBA" id="ARBA00023065"/>
    </source>
</evidence>
<keyword evidence="5 8" id="KW-1133">Transmembrane helix</keyword>
<sequence>MATPTATYRINQILDLTLAGTSLTALILIIARFGFFLTPEIKSIVGQLTELALAIFVGQVILRATFGDRNLLAYIRHQPLELVMLLVSVLYFADLPLVNRALAWLVPGIRLDQVGLLYLAVIQVMLIVVTLVSQAKKYQWFRRASLDPGMIMILSFLLAGGLGTGLLLLPKATVHSISVTDALFTAVSAICVTGLLPFNLAETFTPLGQFFILILIQAGGLGIMTLTMMFMTLFPGSLSVKEKILLAKLISEDNIGLVRDLLRKIIVVTISIEAIGAVALYIAARGFDQPIDMNVFYHCIFHSISAFCNAGMTLFQGSYDHMGANAFSAILMVLIICGGLGFPVISEIVTQARSRYPMRIYNVSVATKLVLVSSVCLLSVGTVVVALLEGRESLSHLPFGEQLFHASFFSVTTRTAGFSSWSLAEVSAPTLIFLMMLMWIGASPGSTGGGIKTLNFAVVLLSLRQHIKGHQGLNVFRRRISPESVLRSFNIVTLTMMMSAASMALLFFIEPQLEALPLAFEIVSAIGTVGLSVGVTEQLSDLGKYLIVLLMFVGRIGPYTLLVGLYMEHYKQRHRYLEEDLQLF</sequence>
<feature type="transmembrane region" description="Helical" evidence="8">
    <location>
        <begin position="488"/>
        <end position="509"/>
    </location>
</feature>
<dbReference type="OrthoDB" id="9810952at2"/>
<dbReference type="STRING" id="1513793.SAMN06296036_103128"/>
<dbReference type="GO" id="GO:0005886">
    <property type="term" value="C:plasma membrane"/>
    <property type="evidence" value="ECO:0007669"/>
    <property type="project" value="UniProtKB-SubCell"/>
</dbReference>
<evidence type="ECO:0000256" key="5">
    <source>
        <dbReference type="ARBA" id="ARBA00022989"/>
    </source>
</evidence>
<keyword evidence="10" id="KW-1185">Reference proteome</keyword>
<evidence type="ECO:0000313" key="10">
    <source>
        <dbReference type="Proteomes" id="UP000192907"/>
    </source>
</evidence>
<feature type="transmembrane region" description="Helical" evidence="8">
    <location>
        <begin position="327"/>
        <end position="345"/>
    </location>
</feature>
<evidence type="ECO:0000256" key="3">
    <source>
        <dbReference type="ARBA" id="ARBA00022475"/>
    </source>
</evidence>
<feature type="transmembrane region" description="Helical" evidence="8">
    <location>
        <begin position="545"/>
        <end position="567"/>
    </location>
</feature>
<evidence type="ECO:0000313" key="9">
    <source>
        <dbReference type="EMBL" id="SMF00735.1"/>
    </source>
</evidence>
<evidence type="ECO:0000256" key="1">
    <source>
        <dbReference type="ARBA" id="ARBA00004651"/>
    </source>
</evidence>
<feature type="transmembrane region" description="Helical" evidence="8">
    <location>
        <begin position="423"/>
        <end position="442"/>
    </location>
</feature>
<keyword evidence="7 8" id="KW-0472">Membrane</keyword>
<dbReference type="Pfam" id="PF02386">
    <property type="entry name" value="TrkH"/>
    <property type="match status" value="1"/>
</dbReference>
<feature type="transmembrane region" description="Helical" evidence="8">
    <location>
        <begin position="16"/>
        <end position="37"/>
    </location>
</feature>
<comment type="subcellular location">
    <subcellularLocation>
        <location evidence="1">Cell membrane</location>
        <topology evidence="1">Multi-pass membrane protein</topology>
    </subcellularLocation>
</comment>
<keyword evidence="3" id="KW-1003">Cell membrane</keyword>
<dbReference type="RefSeq" id="WP_132316145.1">
    <property type="nucleotide sequence ID" value="NZ_FWZT01000003.1"/>
</dbReference>
<proteinExistence type="predicted"/>
<accession>A0A1Y6BF41</accession>
<feature type="transmembrane region" description="Helical" evidence="8">
    <location>
        <begin position="150"/>
        <end position="169"/>
    </location>
</feature>
<feature type="transmembrane region" description="Helical" evidence="8">
    <location>
        <begin position="265"/>
        <end position="283"/>
    </location>
</feature>
<dbReference type="EMBL" id="FWZT01000003">
    <property type="protein sequence ID" value="SMF00735.1"/>
    <property type="molecule type" value="Genomic_DNA"/>
</dbReference>
<evidence type="ECO:0000256" key="8">
    <source>
        <dbReference type="SAM" id="Phobius"/>
    </source>
</evidence>